<dbReference type="OrthoDB" id="7475268at2"/>
<proteinExistence type="predicted"/>
<accession>A0A556N0K8</accession>
<dbReference type="AlphaFoldDB" id="A0A556N0K8"/>
<reference evidence="1 2" key="1">
    <citation type="submission" date="2019-07" db="EMBL/GenBank/DDBJ databases">
        <authorList>
            <person name="Huq M.A."/>
        </authorList>
    </citation>
    <scope>NUCLEOTIDE SEQUENCE [LARGE SCALE GENOMIC DNA]</scope>
    <source>
        <strain evidence="1 2">MAH-3</strain>
    </source>
</reference>
<dbReference type="Proteomes" id="UP000316008">
    <property type="component" value="Unassembled WGS sequence"/>
</dbReference>
<protein>
    <recommendedName>
        <fullName evidence="3">PorT family protein</fullName>
    </recommendedName>
</protein>
<evidence type="ECO:0000313" key="1">
    <source>
        <dbReference type="EMBL" id="TSJ45568.1"/>
    </source>
</evidence>
<comment type="caution">
    <text evidence="1">The sequence shown here is derived from an EMBL/GenBank/DDBJ whole genome shotgun (WGS) entry which is preliminary data.</text>
</comment>
<organism evidence="1 2">
    <name type="scientific">Fluviicola chungangensis</name>
    <dbReference type="NCBI Taxonomy" id="2597671"/>
    <lineage>
        <taxon>Bacteria</taxon>
        <taxon>Pseudomonadati</taxon>
        <taxon>Bacteroidota</taxon>
        <taxon>Flavobacteriia</taxon>
        <taxon>Flavobacteriales</taxon>
        <taxon>Crocinitomicaceae</taxon>
        <taxon>Fluviicola</taxon>
    </lineage>
</organism>
<evidence type="ECO:0000313" key="2">
    <source>
        <dbReference type="Proteomes" id="UP000316008"/>
    </source>
</evidence>
<name>A0A556N0K8_9FLAO</name>
<keyword evidence="2" id="KW-1185">Reference proteome</keyword>
<dbReference type="EMBL" id="VLPL01000003">
    <property type="protein sequence ID" value="TSJ45568.1"/>
    <property type="molecule type" value="Genomic_DNA"/>
</dbReference>
<sequence length="252" mass="28715">MRNSFLFAFLICFGFQGLSQRNVRDSAIATPWIALHYGLNAPGGDLKERFGTINHVGAMAGYKTSRNWVYGLDGNFMFGNQVKTSGMFANLIDSHGYINDVNGDVAIVVVNMRGFNANVMVGKVFPVLSPNKNSGLYVHAGLGYMQYKIRVETQDQVVPTLELKYRKGYDRYTTGLNFHQFAGYAFMANQGFVNFYAGFYIQEGLTYNRRDIFFDQPDVPVSKAQRLDLQYGFKVGWFVPVYKRKPKDYYFE</sequence>
<gene>
    <name evidence="1" type="ORF">FO442_07380</name>
</gene>
<evidence type="ECO:0008006" key="3">
    <source>
        <dbReference type="Google" id="ProtNLM"/>
    </source>
</evidence>
<dbReference type="RefSeq" id="WP_144332524.1">
    <property type="nucleotide sequence ID" value="NZ_VLPL01000003.1"/>
</dbReference>